<feature type="compositionally biased region" description="Low complexity" evidence="1">
    <location>
        <begin position="265"/>
        <end position="274"/>
    </location>
</feature>
<feature type="compositionally biased region" description="Basic residues" evidence="1">
    <location>
        <begin position="663"/>
        <end position="675"/>
    </location>
</feature>
<feature type="region of interest" description="Disordered" evidence="1">
    <location>
        <begin position="235"/>
        <end position="274"/>
    </location>
</feature>
<sequence>MLKPVVKPAEVAHLAPHSPSEPEVTPLDDSSSLGQISVRLLSPLYYLVMRRPLWLTRTTQHCVAPPAMLQPSGCHLSAVVLTVYRRDDDTKVGGRCSSVDLSLRALTLLPLLREAAVSLGPWSCAGGEPHTVVGGPVGTYVGLCGVSAALGNAFCSFCGLTPASLHFSGTELQPPAAVWRLPIITNLSSPYDHQLPVTDINTYATLKAVADKVNLYNFRQHSLEMSLRGSLPMESLEELEPSNPYSPPRHPSLRQSRHKPRPPRSHSSQSLYYSSSSPALLRSWDSRDTLGLRQAYTPQKLCVIEKELHTTRYMPPQPYFVTNSKTEVTVPAAASMKAIVLLVLLAQGVLFVQSTPDSSAETERGTEEPIPCSKSCTCLYDDYSLELNVYCSLKNLTQSDEEDGVELFQRPPGLSLQLPDGDTFSAGSSDATVEDVIETDNSEEKNKSPVTAESSTKYSNNNAIMLSFAKLEHALNAFQNGKQDAIKPIHSTVEIGDGYTGGNREDYCHMLLEKSAYFLEKKTIHYVKKKNMGLMQEENIENDYKKPPTLYIDLRSPSETSTKSIRSPSQFTVKEKAMPSNSPSCVNEGTQTNYGKETAKSMLLRKIRENHYMNEFINKQELYDKSAVECGKQLEFEDAYKSNLEKTLDENITFKTENQNKNHERHKKKRKDHQQKHIVKELEKNRPLKSVGQVLPATENTLLYHVDASHLDQLQSLPTDLGNEGHMLLIVKLSSPGTVLETRQRKSQKIDWTLTKPHLYNTLVAWFLSLVDPQSSRAMEANVNVPFRVLGLQQLWTQNNGLALYVLTEAKQVYKARNTDIPTPFYNHIKRFLSETSLSSIAPWLPHLNAVVSEDTCNPPISLPLWHLSTFITATSNQKVMDRIFNLKPGFYWQTLETPEHECKGRNTKQELHTQISMTLGFQDFYHIPLVTHYTLQAILDSGLDICGLRLIYPSTDLLPDHFECKTFLQKGAATQSVLAMAVRGPHAHSLSQGLNKQVQLIRQKTPIVVTEDGDEGSLLLYTPHQSDQVHKELCLWFSGRLVEESRKYQEEFLKRGILMTEMDSARASLLGLSRLPVKLYRTLTSQKCLVLILKKENALHHSISRPAALIKEFKTQNLLSLLQSMGDDVQTSFRPTLCFHTVPYSNSMYNIFAQLAWNVPDASTVVLSNQKCPRGLEWDELVVLTLCGQDMSQGLGLLHRALTQHGFDVLGLKWLHTLSRLQAQEVSPYEVGEKSSVSALVTLTSSPALVCALRQKHAVFALKNVLHRQPTGDLAILMSPTPQVANRLCALFFFEHELISCAAEK</sequence>
<evidence type="ECO:0000256" key="1">
    <source>
        <dbReference type="SAM" id="MobiDB-lite"/>
    </source>
</evidence>
<dbReference type="EMBL" id="OZ035840">
    <property type="protein sequence ID" value="CAL1588055.1"/>
    <property type="molecule type" value="Genomic_DNA"/>
</dbReference>
<gene>
    <name evidence="2" type="ORF">KC01_LOCUS17931</name>
</gene>
<keyword evidence="3" id="KW-1185">Reference proteome</keyword>
<name>A0AAV2KGM8_KNICA</name>
<evidence type="ECO:0000313" key="3">
    <source>
        <dbReference type="Proteomes" id="UP001497482"/>
    </source>
</evidence>
<proteinExistence type="predicted"/>
<organism evidence="2 3">
    <name type="scientific">Knipowitschia caucasica</name>
    <name type="common">Caucasian dwarf goby</name>
    <name type="synonym">Pomatoschistus caucasicus</name>
    <dbReference type="NCBI Taxonomy" id="637954"/>
    <lineage>
        <taxon>Eukaryota</taxon>
        <taxon>Metazoa</taxon>
        <taxon>Chordata</taxon>
        <taxon>Craniata</taxon>
        <taxon>Vertebrata</taxon>
        <taxon>Euteleostomi</taxon>
        <taxon>Actinopterygii</taxon>
        <taxon>Neopterygii</taxon>
        <taxon>Teleostei</taxon>
        <taxon>Neoteleostei</taxon>
        <taxon>Acanthomorphata</taxon>
        <taxon>Gobiaria</taxon>
        <taxon>Gobiiformes</taxon>
        <taxon>Gobioidei</taxon>
        <taxon>Gobiidae</taxon>
        <taxon>Gobiinae</taxon>
        <taxon>Knipowitschia</taxon>
    </lineage>
</organism>
<feature type="compositionally biased region" description="Basic residues" evidence="1">
    <location>
        <begin position="251"/>
        <end position="264"/>
    </location>
</feature>
<feature type="region of interest" description="Disordered" evidence="1">
    <location>
        <begin position="656"/>
        <end position="675"/>
    </location>
</feature>
<accession>A0AAV2KGM8</accession>
<reference evidence="2 3" key="1">
    <citation type="submission" date="2024-04" db="EMBL/GenBank/DDBJ databases">
        <authorList>
            <person name="Waldvogel A.-M."/>
            <person name="Schoenle A."/>
        </authorList>
    </citation>
    <scope>NUCLEOTIDE SEQUENCE [LARGE SCALE GENOMIC DNA]</scope>
</reference>
<evidence type="ECO:0000313" key="2">
    <source>
        <dbReference type="EMBL" id="CAL1588055.1"/>
    </source>
</evidence>
<protein>
    <submittedName>
        <fullName evidence="2">Uncharacterized protein</fullName>
    </submittedName>
</protein>
<dbReference type="Proteomes" id="UP001497482">
    <property type="component" value="Chromosome 18"/>
</dbReference>